<evidence type="ECO:0000313" key="2">
    <source>
        <dbReference type="EMBL" id="RDW26968.1"/>
    </source>
</evidence>
<name>A0A371C9I6_YARLL</name>
<dbReference type="VEuPathDB" id="FungiDB:YALI0_E09735g"/>
<dbReference type="EMBL" id="KZ857331">
    <property type="protein sequence ID" value="RDW26968.1"/>
    <property type="molecule type" value="Genomic_DNA"/>
</dbReference>
<gene>
    <name evidence="2" type="ORF">B0I71DRAFT_145889</name>
</gene>
<dbReference type="AlphaFoldDB" id="A0A371C9I6"/>
<proteinExistence type="predicted"/>
<accession>A0A371C9I6</accession>
<evidence type="ECO:0000256" key="1">
    <source>
        <dbReference type="SAM" id="MobiDB-lite"/>
    </source>
</evidence>
<feature type="region of interest" description="Disordered" evidence="1">
    <location>
        <begin position="1"/>
        <end position="34"/>
    </location>
</feature>
<organism evidence="2 3">
    <name type="scientific">Yarrowia lipolytica</name>
    <name type="common">Candida lipolytica</name>
    <dbReference type="NCBI Taxonomy" id="4952"/>
    <lineage>
        <taxon>Eukaryota</taxon>
        <taxon>Fungi</taxon>
        <taxon>Dikarya</taxon>
        <taxon>Ascomycota</taxon>
        <taxon>Saccharomycotina</taxon>
        <taxon>Dipodascomycetes</taxon>
        <taxon>Dipodascales</taxon>
        <taxon>Dipodascales incertae sedis</taxon>
        <taxon>Yarrowia</taxon>
    </lineage>
</organism>
<protein>
    <submittedName>
        <fullName evidence="2">Uncharacterized protein</fullName>
    </submittedName>
</protein>
<sequence>MNLPALETTQCHSRMIPSHSGSLTRQPEPGSRLDITENWGWKRLTCSGRRGGAGTAAGVLVS</sequence>
<reference evidence="2 3" key="1">
    <citation type="submission" date="2018-07" db="EMBL/GenBank/DDBJ databases">
        <title>Draft Genome Assemblies for Five Robust Yarrowia lipolytica Strains Exhibiting High Lipid Production and Pentose Sugar Utilization and Sugar Alcohol Secretion from Undetoxified Lignocellulosic Biomass Hydrolysates.</title>
        <authorList>
            <consortium name="DOE Joint Genome Institute"/>
            <person name="Walker C."/>
            <person name="Ryu S."/>
            <person name="Na H."/>
            <person name="Zane M."/>
            <person name="LaButti K."/>
            <person name="Lipzen A."/>
            <person name="Haridas S."/>
            <person name="Barry K."/>
            <person name="Grigoriev I.V."/>
            <person name="Quarterman J."/>
            <person name="Slininger P."/>
            <person name="Dien B."/>
            <person name="Trinh C.T."/>
        </authorList>
    </citation>
    <scope>NUCLEOTIDE SEQUENCE [LARGE SCALE GENOMIC DNA]</scope>
    <source>
        <strain evidence="2 3">YB392</strain>
    </source>
</reference>
<dbReference type="Proteomes" id="UP000256601">
    <property type="component" value="Unassembled WGS sequence"/>
</dbReference>
<evidence type="ECO:0000313" key="3">
    <source>
        <dbReference type="Proteomes" id="UP000256601"/>
    </source>
</evidence>